<accession>A0A7U9PVC5</accession>
<comment type="caution">
    <text evidence="3">The sequence shown here is derived from an EMBL/GenBank/DDBJ whole genome shotgun (WGS) entry which is preliminary data.</text>
</comment>
<evidence type="ECO:0000313" key="4">
    <source>
        <dbReference type="Proteomes" id="UP000287830"/>
    </source>
</evidence>
<evidence type="ECO:0000256" key="1">
    <source>
        <dbReference type="ARBA" id="ARBA00022729"/>
    </source>
</evidence>
<dbReference type="Pfam" id="PF13517">
    <property type="entry name" value="FG-GAP_3"/>
    <property type="match status" value="1"/>
</dbReference>
<keyword evidence="1 2" id="KW-0732">Signal</keyword>
<sequence>MGGASRLITWQMENYVAKLPGRKRGRALSRLAVAAVAAALVGTSASAAVADAPVPAPMKNLDMNKLAQAAPKAGAGAHAKARATVRARTQSATPVFGMFGVERSSGFLYQYVLDGRGGFDERTFVTGNWDLFRAAAPVDNDDNGDRDGMWAWDNAGNLYFNSATEHRTVGGGWNIYDKVLSPGNLGGGGAYDILARDKSGVLWLYLGYNNGQVDPRVKIGAGWGGYTQIAGAGDLTGDGKADIVARDGSGVLWLYKGTGNYKAPFSSRVKIGAGWNGYNALVGTGDVDLDGRADLVARGNDGKLWLYKGTGNASAPFAPRKQLGFGYNIYSWMF</sequence>
<dbReference type="Gene3D" id="2.115.10.10">
    <property type="entry name" value="Tachylectin 2"/>
    <property type="match status" value="1"/>
</dbReference>
<organism evidence="3 4">
    <name type="scientific">Streptomyces chrestomyceticus JCM 4735</name>
    <dbReference type="NCBI Taxonomy" id="1306181"/>
    <lineage>
        <taxon>Bacteria</taxon>
        <taxon>Bacillati</taxon>
        <taxon>Actinomycetota</taxon>
        <taxon>Actinomycetes</taxon>
        <taxon>Kitasatosporales</taxon>
        <taxon>Streptomycetaceae</taxon>
        <taxon>Streptomyces</taxon>
    </lineage>
</organism>
<gene>
    <name evidence="3" type="ORF">OEIGOIKO_01812</name>
</gene>
<proteinExistence type="predicted"/>
<dbReference type="PANTHER" id="PTHR46580">
    <property type="entry name" value="SENSOR KINASE-RELATED"/>
    <property type="match status" value="1"/>
</dbReference>
<feature type="signal peptide" evidence="2">
    <location>
        <begin position="1"/>
        <end position="47"/>
    </location>
</feature>
<evidence type="ECO:0000256" key="2">
    <source>
        <dbReference type="SAM" id="SignalP"/>
    </source>
</evidence>
<feature type="chain" id="PRO_5031393386" description="Secreted protein" evidence="2">
    <location>
        <begin position="48"/>
        <end position="334"/>
    </location>
</feature>
<dbReference type="InterPro" id="IPR013517">
    <property type="entry name" value="FG-GAP"/>
</dbReference>
<dbReference type="InterPro" id="IPR028994">
    <property type="entry name" value="Integrin_alpha_N"/>
</dbReference>
<dbReference type="SUPFAM" id="SSF69318">
    <property type="entry name" value="Integrin alpha N-terminal domain"/>
    <property type="match status" value="1"/>
</dbReference>
<reference evidence="3 4" key="1">
    <citation type="submission" date="2018-11" db="EMBL/GenBank/DDBJ databases">
        <title>Whole genome sequence of Streptomyces chrestomyceticus NBRC 13444(T).</title>
        <authorList>
            <person name="Komaki H."/>
            <person name="Tamura T."/>
        </authorList>
    </citation>
    <scope>NUCLEOTIDE SEQUENCE [LARGE SCALE GENOMIC DNA]</scope>
    <source>
        <strain evidence="3 4">NBRC 13444</strain>
    </source>
</reference>
<protein>
    <recommendedName>
        <fullName evidence="5">Secreted protein</fullName>
    </recommendedName>
</protein>
<evidence type="ECO:0008006" key="5">
    <source>
        <dbReference type="Google" id="ProtNLM"/>
    </source>
</evidence>
<dbReference type="PANTHER" id="PTHR46580:SF4">
    <property type="entry name" value="ATP_GTP-BINDING PROTEIN"/>
    <property type="match status" value="1"/>
</dbReference>
<dbReference type="AlphaFoldDB" id="A0A7U9PVC5"/>
<evidence type="ECO:0000313" key="3">
    <source>
        <dbReference type="EMBL" id="GCD34087.1"/>
    </source>
</evidence>
<name>A0A7U9PVC5_9ACTN</name>
<dbReference type="EMBL" id="BHZC01000001">
    <property type="protein sequence ID" value="GCD34087.1"/>
    <property type="molecule type" value="Genomic_DNA"/>
</dbReference>
<dbReference type="Proteomes" id="UP000287830">
    <property type="component" value="Unassembled WGS sequence"/>
</dbReference>